<gene>
    <name evidence="1" type="ORF">J2Z81_002965</name>
</gene>
<comment type="caution">
    <text evidence="1">The sequence shown here is derived from an EMBL/GenBank/DDBJ whole genome shotgun (WGS) entry which is preliminary data.</text>
</comment>
<reference evidence="1 2" key="1">
    <citation type="submission" date="2021-03" db="EMBL/GenBank/DDBJ databases">
        <title>Genomic Encyclopedia of Type Strains, Phase IV (KMG-IV): sequencing the most valuable type-strain genomes for metagenomic binning, comparative biology and taxonomic classification.</title>
        <authorList>
            <person name="Goeker M."/>
        </authorList>
    </citation>
    <scope>NUCLEOTIDE SEQUENCE [LARGE SCALE GENOMIC DNA]</scope>
    <source>
        <strain evidence="1 2">DSM 25790</strain>
    </source>
</reference>
<protein>
    <submittedName>
        <fullName evidence="1">N-acetylglutamate synthase-like GNAT family acetyltransferase</fullName>
    </submittedName>
</protein>
<proteinExistence type="predicted"/>
<accession>A0ABS4SCC0</accession>
<dbReference type="Proteomes" id="UP001519294">
    <property type="component" value="Unassembled WGS sequence"/>
</dbReference>
<keyword evidence="2" id="KW-1185">Reference proteome</keyword>
<evidence type="ECO:0000313" key="1">
    <source>
        <dbReference type="EMBL" id="MBP2258977.1"/>
    </source>
</evidence>
<dbReference type="Gene3D" id="3.40.630.30">
    <property type="match status" value="1"/>
</dbReference>
<evidence type="ECO:0000313" key="2">
    <source>
        <dbReference type="Proteomes" id="UP001519294"/>
    </source>
</evidence>
<dbReference type="RefSeq" id="WP_029269390.1">
    <property type="nucleotide sequence ID" value="NZ_JAGIKX010000044.1"/>
</dbReference>
<dbReference type="EMBL" id="JAGIKX010000044">
    <property type="protein sequence ID" value="MBP2258977.1"/>
    <property type="molecule type" value="Genomic_DNA"/>
</dbReference>
<name>A0ABS4SCC0_9BACI</name>
<sequence length="134" mass="15407">MNLIRASQASKKHVEHFADTNDGIDKESLYQAGYVAVVDEKIEGCFILDPVEEGFYWLKQLYITRDRANQLPFLLEAILTLAKEQQAKGVYVHSHQPTVDIILEALQFHPQNENALVDKYPVNQGNWWSYRVSS</sequence>
<organism evidence="1 2">
    <name type="scientific">Virgibacillus alimentarius</name>
    <dbReference type="NCBI Taxonomy" id="698769"/>
    <lineage>
        <taxon>Bacteria</taxon>
        <taxon>Bacillati</taxon>
        <taxon>Bacillota</taxon>
        <taxon>Bacilli</taxon>
        <taxon>Bacillales</taxon>
        <taxon>Bacillaceae</taxon>
        <taxon>Virgibacillus</taxon>
    </lineage>
</organism>